<gene>
    <name evidence="1" type="ORF">VNO77_41846</name>
</gene>
<dbReference type="Proteomes" id="UP001367508">
    <property type="component" value="Unassembled WGS sequence"/>
</dbReference>
<accession>A0AAN9K320</accession>
<dbReference type="EMBL" id="JAYMYQ010000010">
    <property type="protein sequence ID" value="KAK7308244.1"/>
    <property type="molecule type" value="Genomic_DNA"/>
</dbReference>
<dbReference type="AlphaFoldDB" id="A0AAN9K320"/>
<dbReference type="GO" id="GO:2000762">
    <property type="term" value="P:regulation of phenylpropanoid metabolic process"/>
    <property type="evidence" value="ECO:0007669"/>
    <property type="project" value="InterPro"/>
</dbReference>
<dbReference type="GO" id="GO:0016592">
    <property type="term" value="C:mediator complex"/>
    <property type="evidence" value="ECO:0007669"/>
    <property type="project" value="InterPro"/>
</dbReference>
<dbReference type="PANTHER" id="PTHR33739">
    <property type="entry name" value="OS07G0681500 PROTEIN"/>
    <property type="match status" value="1"/>
</dbReference>
<comment type="caution">
    <text evidence="1">The sequence shown here is derived from an EMBL/GenBank/DDBJ whole genome shotgun (WGS) entry which is preliminary data.</text>
</comment>
<sequence length="282" mass="30967">MLGERRGELVTSLQLLGDYEDLLNPPQPVTWVANQAAAKAILFISGHNGYLESVNVNDLPTNCSGSLRHLIIERSPLTPPLINVLVTTPATSLSEIEEIFEFAINDSDEEKIFVAAMLCGASLVPDPNNHEFIKRTQNQVGNMRTAYTCFELHIDRKLKNMFAGNDVYAYGWDCKEEAKGPRTMELHLVPISIPARCTCVLFLSHAKSISVLNVGYVTCGLGLIDYNWVNALHASLILGAARVCIVKPKGEQVVLFQVGHVPAPKPAQVDILQIHLGQLESV</sequence>
<protein>
    <submittedName>
        <fullName evidence="1">Uncharacterized protein</fullName>
    </submittedName>
</protein>
<dbReference type="PANTHER" id="PTHR33739:SF7">
    <property type="entry name" value="MEDIATOR OF RNA POLYMERASE II TRANSCRIPTION SUBUNIT 33B"/>
    <property type="match status" value="1"/>
</dbReference>
<name>A0AAN9K320_CANGL</name>
<evidence type="ECO:0000313" key="2">
    <source>
        <dbReference type="Proteomes" id="UP001367508"/>
    </source>
</evidence>
<evidence type="ECO:0000313" key="1">
    <source>
        <dbReference type="EMBL" id="KAK7308244.1"/>
    </source>
</evidence>
<dbReference type="InterPro" id="IPR039638">
    <property type="entry name" value="MED33A/B"/>
</dbReference>
<organism evidence="1 2">
    <name type="scientific">Canavalia gladiata</name>
    <name type="common">Sword bean</name>
    <name type="synonym">Dolichos gladiatus</name>
    <dbReference type="NCBI Taxonomy" id="3824"/>
    <lineage>
        <taxon>Eukaryota</taxon>
        <taxon>Viridiplantae</taxon>
        <taxon>Streptophyta</taxon>
        <taxon>Embryophyta</taxon>
        <taxon>Tracheophyta</taxon>
        <taxon>Spermatophyta</taxon>
        <taxon>Magnoliopsida</taxon>
        <taxon>eudicotyledons</taxon>
        <taxon>Gunneridae</taxon>
        <taxon>Pentapetalae</taxon>
        <taxon>rosids</taxon>
        <taxon>fabids</taxon>
        <taxon>Fabales</taxon>
        <taxon>Fabaceae</taxon>
        <taxon>Papilionoideae</taxon>
        <taxon>50 kb inversion clade</taxon>
        <taxon>NPAAA clade</taxon>
        <taxon>indigoferoid/millettioid clade</taxon>
        <taxon>Phaseoleae</taxon>
        <taxon>Canavalia</taxon>
    </lineage>
</organism>
<keyword evidence="2" id="KW-1185">Reference proteome</keyword>
<proteinExistence type="predicted"/>
<reference evidence="1 2" key="1">
    <citation type="submission" date="2024-01" db="EMBL/GenBank/DDBJ databases">
        <title>The genomes of 5 underutilized Papilionoideae crops provide insights into root nodulation and disease resistanc.</title>
        <authorList>
            <person name="Jiang F."/>
        </authorList>
    </citation>
    <scope>NUCLEOTIDE SEQUENCE [LARGE SCALE GENOMIC DNA]</scope>
    <source>
        <strain evidence="1">LVBAO_FW01</strain>
        <tissue evidence="1">Leaves</tissue>
    </source>
</reference>